<evidence type="ECO:0000256" key="1">
    <source>
        <dbReference type="SAM" id="Coils"/>
    </source>
</evidence>
<feature type="compositionally biased region" description="Low complexity" evidence="2">
    <location>
        <begin position="68"/>
        <end position="78"/>
    </location>
</feature>
<keyword evidence="1" id="KW-0175">Coiled coil</keyword>
<feature type="region of interest" description="Disordered" evidence="2">
    <location>
        <begin position="37"/>
        <end position="90"/>
    </location>
</feature>
<dbReference type="RefSeq" id="XP_020072201.1">
    <property type="nucleotide sequence ID" value="XM_020214272.1"/>
</dbReference>
<protein>
    <submittedName>
        <fullName evidence="3">Uncharacterized protein</fullName>
    </submittedName>
</protein>
<dbReference type="OrthoDB" id="3997736at2759"/>
<dbReference type="EMBL" id="KV453926">
    <property type="protein sequence ID" value="ODV75162.1"/>
    <property type="molecule type" value="Genomic_DNA"/>
</dbReference>
<feature type="compositionally biased region" description="Polar residues" evidence="2">
    <location>
        <begin position="44"/>
        <end position="62"/>
    </location>
</feature>
<keyword evidence="4" id="KW-1185">Reference proteome</keyword>
<sequence length="236" mass="26886">MHLPSSRITPGSIRSAIRGYTTRPPTYFAQHLQSYNDSKDFAPSPQNIFSSPSAAEQSGTNYHHQRSQEQNQGQQQQQHSDSNDPVGGSRLSTIRDLSVVVSILSLTYFALDNYRVRTTLEQRSMEQSVAHMKSMAIAQNKVNMQRKNRELQVLNERKQTQKREMKMVYHIAMLRKQLMDAGLKPIEIDNAMAEFEKNVKMETAISNVSGTALWVVDESPMKGYVPNVHDYDNKKP</sequence>
<reference evidence="3 4" key="1">
    <citation type="journal article" date="2016" name="Proc. Natl. Acad. Sci. U.S.A.">
        <title>Comparative genomics of biotechnologically important yeasts.</title>
        <authorList>
            <person name="Riley R."/>
            <person name="Haridas S."/>
            <person name="Wolfe K.H."/>
            <person name="Lopes M.R."/>
            <person name="Hittinger C.T."/>
            <person name="Goeker M."/>
            <person name="Salamov A.A."/>
            <person name="Wisecaver J.H."/>
            <person name="Long T.M."/>
            <person name="Calvey C.H."/>
            <person name="Aerts A.L."/>
            <person name="Barry K.W."/>
            <person name="Choi C."/>
            <person name="Clum A."/>
            <person name="Coughlan A.Y."/>
            <person name="Deshpande S."/>
            <person name="Douglass A.P."/>
            <person name="Hanson S.J."/>
            <person name="Klenk H.-P."/>
            <person name="LaButti K.M."/>
            <person name="Lapidus A."/>
            <person name="Lindquist E.A."/>
            <person name="Lipzen A.M."/>
            <person name="Meier-Kolthoff J.P."/>
            <person name="Ohm R.A."/>
            <person name="Otillar R.P."/>
            <person name="Pangilinan J.L."/>
            <person name="Peng Y."/>
            <person name="Rokas A."/>
            <person name="Rosa C.A."/>
            <person name="Scheuner C."/>
            <person name="Sibirny A.A."/>
            <person name="Slot J.C."/>
            <person name="Stielow J.B."/>
            <person name="Sun H."/>
            <person name="Kurtzman C.P."/>
            <person name="Blackwell M."/>
            <person name="Grigoriev I.V."/>
            <person name="Jeffries T.W."/>
        </authorList>
    </citation>
    <scope>NUCLEOTIDE SEQUENCE [LARGE SCALE GENOMIC DNA]</scope>
    <source>
        <strain evidence="4">ATCC 18201 / CBS 1600 / BCRC 20928 / JCM 3617 / NBRC 0987 / NRRL Y-1542</strain>
    </source>
</reference>
<organism evidence="3 4">
    <name type="scientific">Cyberlindnera jadinii (strain ATCC 18201 / CBS 1600 / BCRC 20928 / JCM 3617 / NBRC 0987 / NRRL Y-1542)</name>
    <name type="common">Torula yeast</name>
    <name type="synonym">Candida utilis</name>
    <dbReference type="NCBI Taxonomy" id="983966"/>
    <lineage>
        <taxon>Eukaryota</taxon>
        <taxon>Fungi</taxon>
        <taxon>Dikarya</taxon>
        <taxon>Ascomycota</taxon>
        <taxon>Saccharomycotina</taxon>
        <taxon>Saccharomycetes</taxon>
        <taxon>Phaffomycetales</taxon>
        <taxon>Phaffomycetaceae</taxon>
        <taxon>Cyberlindnera</taxon>
    </lineage>
</organism>
<name>A0A1E4S700_CYBJN</name>
<dbReference type="OMA" id="EIDNAMA"/>
<dbReference type="GeneID" id="30988668"/>
<accession>A0A1E4S700</accession>
<gene>
    <name evidence="3" type="ORF">CYBJADRAFT_165924</name>
</gene>
<evidence type="ECO:0000256" key="2">
    <source>
        <dbReference type="SAM" id="MobiDB-lite"/>
    </source>
</evidence>
<feature type="coiled-coil region" evidence="1">
    <location>
        <begin position="137"/>
        <end position="164"/>
    </location>
</feature>
<dbReference type="AlphaFoldDB" id="A0A1E4S700"/>
<proteinExistence type="predicted"/>
<evidence type="ECO:0000313" key="3">
    <source>
        <dbReference type="EMBL" id="ODV75162.1"/>
    </source>
</evidence>
<evidence type="ECO:0000313" key="4">
    <source>
        <dbReference type="Proteomes" id="UP000094389"/>
    </source>
</evidence>
<dbReference type="Proteomes" id="UP000094389">
    <property type="component" value="Unassembled WGS sequence"/>
</dbReference>